<keyword evidence="3" id="KW-0479">Metal-binding</keyword>
<dbReference type="Pfam" id="PF00867">
    <property type="entry name" value="XPG_I"/>
    <property type="match status" value="1"/>
</dbReference>
<dbReference type="SMART" id="SM00484">
    <property type="entry name" value="XPGI"/>
    <property type="match status" value="1"/>
</dbReference>
<evidence type="ECO:0000256" key="8">
    <source>
        <dbReference type="ARBA" id="ARBA00023204"/>
    </source>
</evidence>
<dbReference type="SMART" id="SM00279">
    <property type="entry name" value="HhH2"/>
    <property type="match status" value="1"/>
</dbReference>
<evidence type="ECO:0000256" key="2">
    <source>
        <dbReference type="ARBA" id="ARBA00022722"/>
    </source>
</evidence>
<comment type="cofactor">
    <cofactor evidence="1">
        <name>Mg(2+)</name>
        <dbReference type="ChEBI" id="CHEBI:18420"/>
    </cofactor>
</comment>
<dbReference type="Gene3D" id="1.10.150.20">
    <property type="entry name" value="5' to 3' exonuclease, C-terminal subdomain"/>
    <property type="match status" value="1"/>
</dbReference>
<feature type="region of interest" description="Disordered" evidence="11">
    <location>
        <begin position="543"/>
        <end position="571"/>
    </location>
</feature>
<feature type="domain" description="XPG-I" evidence="12">
    <location>
        <begin position="135"/>
        <end position="209"/>
    </location>
</feature>
<dbReference type="InterPro" id="IPR006084">
    <property type="entry name" value="XPG/Rad2"/>
</dbReference>
<evidence type="ECO:0000259" key="13">
    <source>
        <dbReference type="SMART" id="SM00485"/>
    </source>
</evidence>
<name>A0A2Z5TTJ1_9NEOP</name>
<evidence type="ECO:0000313" key="14">
    <source>
        <dbReference type="EMBL" id="BBA93665.1"/>
    </source>
</evidence>
<dbReference type="PRINTS" id="PR00853">
    <property type="entry name" value="XPGRADSUPER"/>
</dbReference>
<evidence type="ECO:0000256" key="6">
    <source>
        <dbReference type="ARBA" id="ARBA00022801"/>
    </source>
</evidence>
<dbReference type="InterPro" id="IPR006086">
    <property type="entry name" value="XPG-I_dom"/>
</dbReference>
<sequence length="698" mass="78792">MGVKNLWSILTPVCERKSLSELHDKAVAVDLSCWVCDSQNVEKRNQPRMYLRNLFFRTSCLLLLGVKPVFVLEGTAPSLKHDTMSQRVQQRGKNRKQNTSDEGNANMCEPTRVRRNKGCRSQLDRMLKQCEVLLTIMGVPCVQSTGEAEALCAQLDEAGLVDGCITQDGDCLLYGARTLYRNFSISHQGSFSYSVEEYKMTIIEEKLALSRVKLIALSLLCGCDYNDGGVLGVGKESALKFLEGLQDDEVLPRLKQWRTNLRYECLEVEYLTLGNTCSKCTHTGKLQKHAKSGCVVCGTKYDCIQTTDTNHLSQKNVEERKCIIAELKMRKKALQNEDFPSQAMVDEFLHRQPLPKLDFSWKQPDIVSFIKYAVKLLSWTQSYAVEKFIPLVTRWQLHNLQNASRISSQAALSFVPIADIKKRVLKGVPSFEVRWRDNHGVLCNVEHVEDLLVTTEPQEMFRTAYPDLVEKYVKDKEAKSRKGKMTNRKLTTKMVSVKTCSCQCKENVGSKNYNKQSHICAFVKSASNTDDIPKIQSMLGNLDINSEAGKGNPKNSSQKDAKQRQSGYKTTKKQPKITFNYLYSKLGENIEHNIGQMSQKKVNETNLDSSFKLKSDAHTFADKEGGTEPCKKFLDSEVCVEVSSGKDTELTNGNLPSGEPERKGILEEYDCLDVDDEMMDMSSIIQNIVCVVHNKSML</sequence>
<dbReference type="Pfam" id="PF00752">
    <property type="entry name" value="XPG_N"/>
    <property type="match status" value="1"/>
</dbReference>
<evidence type="ECO:0000256" key="7">
    <source>
        <dbReference type="ARBA" id="ARBA00022842"/>
    </source>
</evidence>
<organism evidence="14">
    <name type="scientific">Reticulitermes speratus</name>
    <dbReference type="NCBI Taxonomy" id="60591"/>
    <lineage>
        <taxon>Eukaryota</taxon>
        <taxon>Metazoa</taxon>
        <taxon>Ecdysozoa</taxon>
        <taxon>Arthropoda</taxon>
        <taxon>Hexapoda</taxon>
        <taxon>Insecta</taxon>
        <taxon>Pterygota</taxon>
        <taxon>Neoptera</taxon>
        <taxon>Polyneoptera</taxon>
        <taxon>Dictyoptera</taxon>
        <taxon>Blattodea</taxon>
        <taxon>Blattoidea</taxon>
        <taxon>Termitoidae</taxon>
        <taxon>Rhinotermitidae</taxon>
        <taxon>Reticulitermes</taxon>
        <taxon>Frontotermes</taxon>
    </lineage>
</organism>
<evidence type="ECO:0000256" key="11">
    <source>
        <dbReference type="SAM" id="MobiDB-lite"/>
    </source>
</evidence>
<dbReference type="Pfam" id="PF18704">
    <property type="entry name" value="Chromo_2"/>
    <property type="match status" value="1"/>
</dbReference>
<dbReference type="FunFam" id="1.10.150.20:FF:000030">
    <property type="entry name" value="Flap endonuclease GEN-like 1"/>
    <property type="match status" value="1"/>
</dbReference>
<dbReference type="GO" id="GO:0017108">
    <property type="term" value="F:5'-flap endonuclease activity"/>
    <property type="evidence" value="ECO:0007669"/>
    <property type="project" value="TreeGrafter"/>
</dbReference>
<dbReference type="InterPro" id="IPR036279">
    <property type="entry name" value="5-3_exonuclease_C_sf"/>
</dbReference>
<keyword evidence="6" id="KW-0378">Hydrolase</keyword>
<dbReference type="Gene3D" id="3.40.50.1010">
    <property type="entry name" value="5'-nuclease"/>
    <property type="match status" value="1"/>
</dbReference>
<dbReference type="GO" id="GO:0006281">
    <property type="term" value="P:DNA repair"/>
    <property type="evidence" value="ECO:0007669"/>
    <property type="project" value="UniProtKB-KW"/>
</dbReference>
<reference evidence="14" key="1">
    <citation type="journal article" date="2016" name="PLoS ONE">
        <title>Caste-Specific and Sex-Specific Expression of Chemoreceptor Genes in a Termite.</title>
        <authorList>
            <person name="Mitaka Y."/>
            <person name="Kobayashi K."/>
            <person name="Mikheyev A."/>
            <person name="Tin M.M.Y."/>
            <person name="Watanabe Y."/>
            <person name="Matsuura K."/>
        </authorList>
    </citation>
    <scope>NUCLEOTIDE SEQUENCE</scope>
</reference>
<dbReference type="InterPro" id="IPR006085">
    <property type="entry name" value="XPG_DNA_repair_N"/>
</dbReference>
<keyword evidence="5" id="KW-0227">DNA damage</keyword>
<dbReference type="EMBL" id="FX985778">
    <property type="protein sequence ID" value="BBA93665.1"/>
    <property type="molecule type" value="mRNA"/>
</dbReference>
<reference evidence="14" key="2">
    <citation type="submission" date="2017-10" db="EMBL/GenBank/DDBJ databases">
        <title>High Expression of DNA Repair Genes in Long-Lived Termite King.</title>
        <authorList>
            <person name="Tasaki E."/>
            <person name="Mitaka Y."/>
            <person name="Nozaki T."/>
            <person name="Kobayashi K."/>
            <person name="Matsuura K."/>
            <person name="Iuchi Y."/>
        </authorList>
    </citation>
    <scope>NUCLEOTIDE SEQUENCE</scope>
</reference>
<proteinExistence type="evidence at transcript level"/>
<dbReference type="PANTHER" id="PTHR11081">
    <property type="entry name" value="FLAP ENDONUCLEASE FAMILY MEMBER"/>
    <property type="match status" value="1"/>
</dbReference>
<gene>
    <name evidence="14" type="primary">RsGEN1</name>
</gene>
<feature type="domain" description="XPG N-terminal" evidence="13">
    <location>
        <begin position="1"/>
        <end position="94"/>
    </location>
</feature>
<evidence type="ECO:0000256" key="4">
    <source>
        <dbReference type="ARBA" id="ARBA00022759"/>
    </source>
</evidence>
<feature type="region of interest" description="Disordered" evidence="11">
    <location>
        <begin position="82"/>
        <end position="109"/>
    </location>
</feature>
<evidence type="ECO:0000256" key="3">
    <source>
        <dbReference type="ARBA" id="ARBA00022723"/>
    </source>
</evidence>
<accession>A0A2Z5TTJ1</accession>
<comment type="similarity">
    <text evidence="10">Belongs to the XPG/RAD2 endonuclease family. GEN subfamily.</text>
</comment>
<keyword evidence="4 14" id="KW-0255">Endonuclease</keyword>
<dbReference type="SMART" id="SM00485">
    <property type="entry name" value="XPGN"/>
    <property type="match status" value="1"/>
</dbReference>
<evidence type="ECO:0000256" key="10">
    <source>
        <dbReference type="ARBA" id="ARBA00038112"/>
    </source>
</evidence>
<dbReference type="GO" id="GO:0008821">
    <property type="term" value="F:crossover junction DNA endonuclease activity"/>
    <property type="evidence" value="ECO:0007669"/>
    <property type="project" value="UniProtKB-ARBA"/>
</dbReference>
<dbReference type="InterPro" id="IPR041012">
    <property type="entry name" value="GEN_chromo"/>
</dbReference>
<dbReference type="CDD" id="cd09869">
    <property type="entry name" value="PIN_GEN1"/>
    <property type="match status" value="1"/>
</dbReference>
<keyword evidence="8" id="KW-0234">DNA repair</keyword>
<evidence type="ECO:0000256" key="9">
    <source>
        <dbReference type="ARBA" id="ARBA00023242"/>
    </source>
</evidence>
<dbReference type="GO" id="GO:0000400">
    <property type="term" value="F:four-way junction DNA binding"/>
    <property type="evidence" value="ECO:0007669"/>
    <property type="project" value="TreeGrafter"/>
</dbReference>
<dbReference type="InterPro" id="IPR008918">
    <property type="entry name" value="HhH2"/>
</dbReference>
<dbReference type="AlphaFoldDB" id="A0A2Z5TTJ1"/>
<keyword evidence="2" id="KW-0540">Nuclease</keyword>
<dbReference type="SUPFAM" id="SSF47807">
    <property type="entry name" value="5' to 3' exonuclease, C-terminal subdomain"/>
    <property type="match status" value="1"/>
</dbReference>
<protein>
    <submittedName>
        <fullName evidence="14">Putative flap endonuclease GEN1</fullName>
    </submittedName>
</protein>
<keyword evidence="7" id="KW-0460">Magnesium</keyword>
<dbReference type="PANTHER" id="PTHR11081:SF70">
    <property type="entry name" value="FLAP ENDONUCLEASE GEN HOMOLOG 1"/>
    <property type="match status" value="1"/>
</dbReference>
<dbReference type="GO" id="GO:0046872">
    <property type="term" value="F:metal ion binding"/>
    <property type="evidence" value="ECO:0007669"/>
    <property type="project" value="UniProtKB-KW"/>
</dbReference>
<keyword evidence="9" id="KW-0539">Nucleus</keyword>
<evidence type="ECO:0000259" key="12">
    <source>
        <dbReference type="SMART" id="SM00484"/>
    </source>
</evidence>
<evidence type="ECO:0000256" key="5">
    <source>
        <dbReference type="ARBA" id="ARBA00022763"/>
    </source>
</evidence>
<dbReference type="SUPFAM" id="SSF88723">
    <property type="entry name" value="PIN domain-like"/>
    <property type="match status" value="1"/>
</dbReference>
<evidence type="ECO:0000256" key="1">
    <source>
        <dbReference type="ARBA" id="ARBA00001946"/>
    </source>
</evidence>
<dbReference type="InterPro" id="IPR029060">
    <property type="entry name" value="PIN-like_dom_sf"/>
</dbReference>